<organism evidence="4 5">
    <name type="scientific">Leptolyngbya cf. ectocarpi LEGE 11479</name>
    <dbReference type="NCBI Taxonomy" id="1828722"/>
    <lineage>
        <taxon>Bacteria</taxon>
        <taxon>Bacillati</taxon>
        <taxon>Cyanobacteriota</taxon>
        <taxon>Cyanophyceae</taxon>
        <taxon>Leptolyngbyales</taxon>
        <taxon>Leptolyngbyaceae</taxon>
        <taxon>Leptolyngbya group</taxon>
        <taxon>Leptolyngbya</taxon>
    </lineage>
</organism>
<evidence type="ECO:0000313" key="4">
    <source>
        <dbReference type="EMBL" id="MBE9067524.1"/>
    </source>
</evidence>
<dbReference type="Pfam" id="PF03787">
    <property type="entry name" value="RAMPs"/>
    <property type="match status" value="1"/>
</dbReference>
<keyword evidence="5" id="KW-1185">Reference proteome</keyword>
<evidence type="ECO:0000256" key="1">
    <source>
        <dbReference type="ARBA" id="ARBA00023118"/>
    </source>
</evidence>
<dbReference type="Proteomes" id="UP000615026">
    <property type="component" value="Unassembled WGS sequence"/>
</dbReference>
<dbReference type="InterPro" id="IPR052216">
    <property type="entry name" value="CRISPR_Csm3_endoribonuclease"/>
</dbReference>
<name>A0A929F9E5_LEPEC</name>
<dbReference type="GO" id="GO:0051607">
    <property type="term" value="P:defense response to virus"/>
    <property type="evidence" value="ECO:0007669"/>
    <property type="project" value="UniProtKB-KW"/>
</dbReference>
<evidence type="ECO:0000256" key="2">
    <source>
        <dbReference type="SAM" id="MobiDB-lite"/>
    </source>
</evidence>
<dbReference type="RefSeq" id="WP_193993487.1">
    <property type="nucleotide sequence ID" value="NZ_JADEXP010000101.1"/>
</dbReference>
<feature type="domain" description="CRISPR type III-associated protein" evidence="3">
    <location>
        <begin position="27"/>
        <end position="236"/>
    </location>
</feature>
<dbReference type="InterPro" id="IPR005537">
    <property type="entry name" value="RAMP_III_fam"/>
</dbReference>
<proteinExistence type="predicted"/>
<accession>A0A929F9E5</accession>
<keyword evidence="1" id="KW-0051">Antiviral defense</keyword>
<gene>
    <name evidence="4" type="ORF">IQ260_12730</name>
</gene>
<sequence length="282" mass="30410">MIQLATLNQATANAINTELPLAAVVDSALCVGAGGSSGSLADKPILKNAEGRLVIPASQVKGRLRHECEKLARGLKWPVCESPSAALMCPQRAGIAEGDTFRLQAYRLQDFLHHANGAPQYHCLICQLFGNPSLPARLQFGDLVCTEPPDAIPEVLRPGVTINRRRRTAEDQKLYFLETSPANVKLRFEGHLEILPPWTMADSDAVVPDVAMALVRAAMAHIHALGGSKSAGLGWLHWEWPQDQQAAIADEVWTFLGEAQQQAKDNATEDDANDTTQPGGAA</sequence>
<comment type="caution">
    <text evidence="4">The sequence shown here is derived from an EMBL/GenBank/DDBJ whole genome shotgun (WGS) entry which is preliminary data.</text>
</comment>
<evidence type="ECO:0000259" key="3">
    <source>
        <dbReference type="Pfam" id="PF03787"/>
    </source>
</evidence>
<dbReference type="PANTHER" id="PTHR35579:SF3">
    <property type="entry name" value="CRISPR SYSTEM CMS ENDORIBONUCLEASE CSM3"/>
    <property type="match status" value="1"/>
</dbReference>
<dbReference type="EMBL" id="JADEXP010000101">
    <property type="protein sequence ID" value="MBE9067524.1"/>
    <property type="molecule type" value="Genomic_DNA"/>
</dbReference>
<protein>
    <submittedName>
        <fullName evidence="4">CRISPR-associated protein Csm3</fullName>
    </submittedName>
</protein>
<reference evidence="4" key="1">
    <citation type="submission" date="2020-10" db="EMBL/GenBank/DDBJ databases">
        <authorList>
            <person name="Castelo-Branco R."/>
            <person name="Eusebio N."/>
            <person name="Adriana R."/>
            <person name="Vieira A."/>
            <person name="Brugerolle De Fraissinette N."/>
            <person name="Rezende De Castro R."/>
            <person name="Schneider M.P."/>
            <person name="Vasconcelos V."/>
            <person name="Leao P.N."/>
        </authorList>
    </citation>
    <scope>NUCLEOTIDE SEQUENCE</scope>
    <source>
        <strain evidence="4">LEGE 11479</strain>
    </source>
</reference>
<feature type="region of interest" description="Disordered" evidence="2">
    <location>
        <begin position="259"/>
        <end position="282"/>
    </location>
</feature>
<dbReference type="AlphaFoldDB" id="A0A929F9E5"/>
<dbReference type="PANTHER" id="PTHR35579">
    <property type="entry name" value="CRISPR SYSTEM CMS ENDORIBONUCLEASE CSM3"/>
    <property type="match status" value="1"/>
</dbReference>
<evidence type="ECO:0000313" key="5">
    <source>
        <dbReference type="Proteomes" id="UP000615026"/>
    </source>
</evidence>